<accession>G7VDD4</accession>
<protein>
    <recommendedName>
        <fullName evidence="2">RNA 2',3'-cyclic phosphodiesterase</fullName>
        <shortName evidence="2">RNA 2',3'-CPDase</shortName>
        <ecNumber evidence="2">3.1.4.58</ecNumber>
    </recommendedName>
</protein>
<evidence type="ECO:0000256" key="2">
    <source>
        <dbReference type="HAMAP-Rule" id="MF_01940"/>
    </source>
</evidence>
<gene>
    <name evidence="3" type="ORF">P186_1290</name>
</gene>
<dbReference type="RefSeq" id="WP_014288547.1">
    <property type="nucleotide sequence ID" value="NC_016645.1"/>
</dbReference>
<dbReference type="AlphaFoldDB" id="G7VDD4"/>
<feature type="active site" description="Proton donor" evidence="2">
    <location>
        <position position="44"/>
    </location>
</feature>
<keyword evidence="3" id="KW-0436">Ligase</keyword>
<dbReference type="Pfam" id="PF13563">
    <property type="entry name" value="2_5_RNA_ligase2"/>
    <property type="match status" value="1"/>
</dbReference>
<dbReference type="eggNOG" id="arCOG01736">
    <property type="taxonomic scope" value="Archaea"/>
</dbReference>
<feature type="short sequence motif" description="HXTX 2" evidence="2">
    <location>
        <begin position="129"/>
        <end position="132"/>
    </location>
</feature>
<dbReference type="HAMAP" id="MF_01940">
    <property type="entry name" value="RNA_CPDase"/>
    <property type="match status" value="1"/>
</dbReference>
<dbReference type="EMBL" id="CP003098">
    <property type="protein sequence ID" value="AET32719.1"/>
    <property type="molecule type" value="Genomic_DNA"/>
</dbReference>
<dbReference type="EC" id="3.1.4.58" evidence="2"/>
<sequence>MSLVRSFVAVDIEAQDVVRRVEEVQREVLRLGLDVKLVERENLHLTLRFLGEIPQSNVDAAIRALAQLRFSKFQIKLADVGVFPDLSRPRVLWIGVSQGVEKLTELADVVRRAVDRYAEHREDREFTPHLTIGRVKSGRNIDKLRELLGRYRGVEFGVVTVDKVKLKKSTLTPRGPIYSDLFVLTLT</sequence>
<dbReference type="Proteomes" id="UP000005867">
    <property type="component" value="Chromosome"/>
</dbReference>
<dbReference type="GO" id="GO:0016874">
    <property type="term" value="F:ligase activity"/>
    <property type="evidence" value="ECO:0007669"/>
    <property type="project" value="UniProtKB-KW"/>
</dbReference>
<dbReference type="Gene3D" id="3.90.1140.10">
    <property type="entry name" value="Cyclic phosphodiesterase"/>
    <property type="match status" value="1"/>
</dbReference>
<dbReference type="STRING" id="1104324.P186_1290"/>
<organism evidence="3 4">
    <name type="scientific">Pyrobaculum ferrireducens</name>
    <dbReference type="NCBI Taxonomy" id="1104324"/>
    <lineage>
        <taxon>Archaea</taxon>
        <taxon>Thermoproteota</taxon>
        <taxon>Thermoprotei</taxon>
        <taxon>Thermoproteales</taxon>
        <taxon>Thermoproteaceae</taxon>
        <taxon>Pyrobaculum</taxon>
    </lineage>
</organism>
<dbReference type="GO" id="GO:0008664">
    <property type="term" value="F:RNA 2',3'-cyclic 3'-phosphodiesterase activity"/>
    <property type="evidence" value="ECO:0007669"/>
    <property type="project" value="UniProtKB-EC"/>
</dbReference>
<dbReference type="BioCyc" id="PSP1104324:GJSN-1264-MONOMER"/>
<evidence type="ECO:0000313" key="4">
    <source>
        <dbReference type="Proteomes" id="UP000005867"/>
    </source>
</evidence>
<dbReference type="HOGENOM" id="CLU_081251_3_4_2"/>
<comment type="function">
    <text evidence="2">Hydrolyzes RNA 2',3'-cyclic phosphodiester to an RNA 2'-phosphomonoester.</text>
</comment>
<dbReference type="PANTHER" id="PTHR35561">
    <property type="entry name" value="RNA 2',3'-CYCLIC PHOSPHODIESTERASE"/>
    <property type="match status" value="1"/>
</dbReference>
<comment type="similarity">
    <text evidence="2">Belongs to the 2H phosphoesterase superfamily. ThpR family.</text>
</comment>
<dbReference type="OrthoDB" id="44091at2157"/>
<dbReference type="KEGG" id="pyr:P186_1290"/>
<evidence type="ECO:0000256" key="1">
    <source>
        <dbReference type="ARBA" id="ARBA00022801"/>
    </source>
</evidence>
<keyword evidence="4" id="KW-1185">Reference proteome</keyword>
<proteinExistence type="inferred from homology"/>
<dbReference type="InterPro" id="IPR009097">
    <property type="entry name" value="Cyclic_Pdiesterase"/>
</dbReference>
<feature type="active site" description="Proton acceptor" evidence="2">
    <location>
        <position position="129"/>
    </location>
</feature>
<name>G7VDD4_9CREN</name>
<dbReference type="PANTHER" id="PTHR35561:SF1">
    <property type="entry name" value="RNA 2',3'-CYCLIC PHOSPHODIESTERASE"/>
    <property type="match status" value="1"/>
</dbReference>
<dbReference type="GO" id="GO:0004113">
    <property type="term" value="F:2',3'-cyclic-nucleotide 3'-phosphodiesterase activity"/>
    <property type="evidence" value="ECO:0007669"/>
    <property type="project" value="InterPro"/>
</dbReference>
<dbReference type="InterPro" id="IPR004175">
    <property type="entry name" value="RNA_CPDase"/>
</dbReference>
<feature type="short sequence motif" description="HXTX 1" evidence="2">
    <location>
        <begin position="44"/>
        <end position="47"/>
    </location>
</feature>
<dbReference type="GeneID" id="11595547"/>
<keyword evidence="1 2" id="KW-0378">Hydrolase</keyword>
<dbReference type="NCBIfam" id="TIGR02258">
    <property type="entry name" value="2_5_ligase"/>
    <property type="match status" value="1"/>
</dbReference>
<evidence type="ECO:0000313" key="3">
    <source>
        <dbReference type="EMBL" id="AET32719.1"/>
    </source>
</evidence>
<comment type="catalytic activity">
    <reaction evidence="2">
        <text>a 3'-end 2',3'-cyclophospho-ribonucleotide-RNA + H2O = a 3'-end 2'-phospho-ribonucleotide-RNA + H(+)</text>
        <dbReference type="Rhea" id="RHEA:11828"/>
        <dbReference type="Rhea" id="RHEA-COMP:10464"/>
        <dbReference type="Rhea" id="RHEA-COMP:17353"/>
        <dbReference type="ChEBI" id="CHEBI:15377"/>
        <dbReference type="ChEBI" id="CHEBI:15378"/>
        <dbReference type="ChEBI" id="CHEBI:83064"/>
        <dbReference type="ChEBI" id="CHEBI:173113"/>
        <dbReference type="EC" id="3.1.4.58"/>
    </reaction>
</comment>
<reference evidence="3 4" key="1">
    <citation type="journal article" date="2012" name="J. Bacteriol.">
        <title>Complete genome sequence of strain 1860, a crenarchaeon of the genus pyrobaculum able to grow with various electron acceptors.</title>
        <authorList>
            <person name="Mardanov A.V."/>
            <person name="Gumerov V.M."/>
            <person name="Slobodkina G.B."/>
            <person name="Beletsky A.V."/>
            <person name="Bonch-Osmolovskaya E.A."/>
            <person name="Ravin N.V."/>
            <person name="Skryabin K.G."/>
        </authorList>
    </citation>
    <scope>NUCLEOTIDE SEQUENCE [LARGE SCALE GENOMIC DNA]</scope>
    <source>
        <strain evidence="3 4">1860</strain>
    </source>
</reference>
<dbReference type="SUPFAM" id="SSF55144">
    <property type="entry name" value="LigT-like"/>
    <property type="match status" value="1"/>
</dbReference>